<evidence type="ECO:0000313" key="2">
    <source>
        <dbReference type="Proteomes" id="UP000799324"/>
    </source>
</evidence>
<sequence length="255" mass="29184">MSQLTKGRIETGNLSPVQWSIPLYNPRRQETINQIRELKEWVVKPANLTWFIDVEGVNLPLPYAPVPFQVAIIDRNSDSESPILNAVVAYQVDRLNLARTITQHGGSGDITAGTLRKVQSLATTTPALTPSEMHDALRHFNFDRNTHLVIAWGSSRIDEYSLTQILKREDIIIIRKSDIPINFKTFNLRALIQRITDLPITPLDYVFSRLCPNLEVPIWHRADADTYALRETFNRMVGQLDEMKGQDEDEDMYVD</sequence>
<accession>A0A6A6SV23</accession>
<protein>
    <recommendedName>
        <fullName evidence="3">Exonuclease domain-containing protein</fullName>
    </recommendedName>
</protein>
<organism evidence="1 2">
    <name type="scientific">Lophiostoma macrostomum CBS 122681</name>
    <dbReference type="NCBI Taxonomy" id="1314788"/>
    <lineage>
        <taxon>Eukaryota</taxon>
        <taxon>Fungi</taxon>
        <taxon>Dikarya</taxon>
        <taxon>Ascomycota</taxon>
        <taxon>Pezizomycotina</taxon>
        <taxon>Dothideomycetes</taxon>
        <taxon>Pleosporomycetidae</taxon>
        <taxon>Pleosporales</taxon>
        <taxon>Lophiostomataceae</taxon>
        <taxon>Lophiostoma</taxon>
    </lineage>
</organism>
<dbReference type="EMBL" id="MU004443">
    <property type="protein sequence ID" value="KAF2650831.1"/>
    <property type="molecule type" value="Genomic_DNA"/>
</dbReference>
<gene>
    <name evidence="1" type="ORF">K491DRAFT_720420</name>
</gene>
<proteinExistence type="predicted"/>
<evidence type="ECO:0008006" key="3">
    <source>
        <dbReference type="Google" id="ProtNLM"/>
    </source>
</evidence>
<dbReference type="AlphaFoldDB" id="A0A6A6SV23"/>
<reference evidence="1" key="1">
    <citation type="journal article" date="2020" name="Stud. Mycol.">
        <title>101 Dothideomycetes genomes: a test case for predicting lifestyles and emergence of pathogens.</title>
        <authorList>
            <person name="Haridas S."/>
            <person name="Albert R."/>
            <person name="Binder M."/>
            <person name="Bloem J."/>
            <person name="Labutti K."/>
            <person name="Salamov A."/>
            <person name="Andreopoulos B."/>
            <person name="Baker S."/>
            <person name="Barry K."/>
            <person name="Bills G."/>
            <person name="Bluhm B."/>
            <person name="Cannon C."/>
            <person name="Castanera R."/>
            <person name="Culley D."/>
            <person name="Daum C."/>
            <person name="Ezra D."/>
            <person name="Gonzalez J."/>
            <person name="Henrissat B."/>
            <person name="Kuo A."/>
            <person name="Liang C."/>
            <person name="Lipzen A."/>
            <person name="Lutzoni F."/>
            <person name="Magnuson J."/>
            <person name="Mondo S."/>
            <person name="Nolan M."/>
            <person name="Ohm R."/>
            <person name="Pangilinan J."/>
            <person name="Park H.-J."/>
            <person name="Ramirez L."/>
            <person name="Alfaro M."/>
            <person name="Sun H."/>
            <person name="Tritt A."/>
            <person name="Yoshinaga Y."/>
            <person name="Zwiers L.-H."/>
            <person name="Turgeon B."/>
            <person name="Goodwin S."/>
            <person name="Spatafora J."/>
            <person name="Crous P."/>
            <person name="Grigoriev I."/>
        </authorList>
    </citation>
    <scope>NUCLEOTIDE SEQUENCE</scope>
    <source>
        <strain evidence="1">CBS 122681</strain>
    </source>
</reference>
<evidence type="ECO:0000313" key="1">
    <source>
        <dbReference type="EMBL" id="KAF2650831.1"/>
    </source>
</evidence>
<keyword evidence="2" id="KW-1185">Reference proteome</keyword>
<name>A0A6A6SV23_9PLEO</name>
<dbReference type="Proteomes" id="UP000799324">
    <property type="component" value="Unassembled WGS sequence"/>
</dbReference>